<accession>A0ACB9Q7T8</accession>
<organism evidence="1 2">
    <name type="scientific">Bauhinia variegata</name>
    <name type="common">Purple orchid tree</name>
    <name type="synonym">Phanera variegata</name>
    <dbReference type="NCBI Taxonomy" id="167791"/>
    <lineage>
        <taxon>Eukaryota</taxon>
        <taxon>Viridiplantae</taxon>
        <taxon>Streptophyta</taxon>
        <taxon>Embryophyta</taxon>
        <taxon>Tracheophyta</taxon>
        <taxon>Spermatophyta</taxon>
        <taxon>Magnoliopsida</taxon>
        <taxon>eudicotyledons</taxon>
        <taxon>Gunneridae</taxon>
        <taxon>Pentapetalae</taxon>
        <taxon>rosids</taxon>
        <taxon>fabids</taxon>
        <taxon>Fabales</taxon>
        <taxon>Fabaceae</taxon>
        <taxon>Cercidoideae</taxon>
        <taxon>Cercideae</taxon>
        <taxon>Bauhiniinae</taxon>
        <taxon>Bauhinia</taxon>
    </lineage>
</organism>
<protein>
    <submittedName>
        <fullName evidence="1">Uncharacterized protein</fullName>
    </submittedName>
</protein>
<reference evidence="1 2" key="1">
    <citation type="journal article" date="2022" name="DNA Res.">
        <title>Chromosomal-level genome assembly of the orchid tree Bauhinia variegata (Leguminosae; Cercidoideae) supports the allotetraploid origin hypothesis of Bauhinia.</title>
        <authorList>
            <person name="Zhong Y."/>
            <person name="Chen Y."/>
            <person name="Zheng D."/>
            <person name="Pang J."/>
            <person name="Liu Y."/>
            <person name="Luo S."/>
            <person name="Meng S."/>
            <person name="Qian L."/>
            <person name="Wei D."/>
            <person name="Dai S."/>
            <person name="Zhou R."/>
        </authorList>
    </citation>
    <scope>NUCLEOTIDE SEQUENCE [LARGE SCALE GENOMIC DNA]</scope>
    <source>
        <strain evidence="1">BV-YZ2020</strain>
    </source>
</reference>
<evidence type="ECO:0000313" key="1">
    <source>
        <dbReference type="EMBL" id="KAI4356793.1"/>
    </source>
</evidence>
<dbReference type="EMBL" id="CM039426">
    <property type="protein sequence ID" value="KAI4356793.1"/>
    <property type="molecule type" value="Genomic_DNA"/>
</dbReference>
<proteinExistence type="predicted"/>
<gene>
    <name evidence="1" type="ORF">L6164_000784</name>
</gene>
<sequence length="315" mass="34770">MQRGREGRDNHFESSNAFSGFGDFGGFGFHRSVMPSLFGGRDPFDDPFFTQPFGSMFGPSSTSNYMQKASKEKGVLIEELDSDDEGANNLPDTGEGEDLNQKTAGSAMDIEPTVEHPDDDDDHDAAERKNKSVTFRNEHYKSEPPKSGKFSFQTSKVTYGGIDGTYYSSSRSRRRVADGAVIEESKEADMTTGQATHRISKGIHDKGHSLTRRLNSDGKVDSMQTLHNLNEDELAGFEEAWKGNSTGQLQGWKNGYDMHGNEYSGSSDPARNQIWGGREFPSFERTRRAGGFGTGNEANTNTSGRTKKVVRINID</sequence>
<name>A0ACB9Q7T8_BAUVA</name>
<dbReference type="Proteomes" id="UP000828941">
    <property type="component" value="Chromosome 1"/>
</dbReference>
<evidence type="ECO:0000313" key="2">
    <source>
        <dbReference type="Proteomes" id="UP000828941"/>
    </source>
</evidence>
<keyword evidence="2" id="KW-1185">Reference proteome</keyword>
<comment type="caution">
    <text evidence="1">The sequence shown here is derived from an EMBL/GenBank/DDBJ whole genome shotgun (WGS) entry which is preliminary data.</text>
</comment>